<proteinExistence type="inferred from homology"/>
<organism evidence="3 4">
    <name type="scientific">Hylemonella gracilis ATCC 19624</name>
    <dbReference type="NCBI Taxonomy" id="887062"/>
    <lineage>
        <taxon>Bacteria</taxon>
        <taxon>Pseudomonadati</taxon>
        <taxon>Pseudomonadota</taxon>
        <taxon>Betaproteobacteria</taxon>
        <taxon>Burkholderiales</taxon>
        <taxon>Comamonadaceae</taxon>
        <taxon>Hylemonella</taxon>
    </lineage>
</organism>
<dbReference type="PANTHER" id="PTHR43649:SF12">
    <property type="entry name" value="DIACETYLCHITOBIOSE BINDING PROTEIN DASA"/>
    <property type="match status" value="1"/>
</dbReference>
<dbReference type="STRING" id="887062.HGR_06196"/>
<dbReference type="AlphaFoldDB" id="F3KS10"/>
<dbReference type="CDD" id="cd13585">
    <property type="entry name" value="PBP2_TMBP_like"/>
    <property type="match status" value="1"/>
</dbReference>
<keyword evidence="4" id="KW-1185">Reference proteome</keyword>
<dbReference type="RefSeq" id="WP_006297263.1">
    <property type="nucleotide sequence ID" value="NZ_AEGR01000048.1"/>
</dbReference>
<dbReference type="InterPro" id="IPR006059">
    <property type="entry name" value="SBP"/>
</dbReference>
<evidence type="ECO:0000313" key="3">
    <source>
        <dbReference type="EMBL" id="EGI77370.1"/>
    </source>
</evidence>
<comment type="similarity">
    <text evidence="2">Belongs to the bacterial solute-binding protein 1 family.</text>
</comment>
<dbReference type="SUPFAM" id="SSF53850">
    <property type="entry name" value="Periplasmic binding protein-like II"/>
    <property type="match status" value="1"/>
</dbReference>
<accession>F3KS10</accession>
<comment type="subcellular location">
    <subcellularLocation>
        <location evidence="1">Periplasm</location>
    </subcellularLocation>
</comment>
<gene>
    <name evidence="3" type="ORF">HGR_06196</name>
</gene>
<dbReference type="EMBL" id="AEGR01000048">
    <property type="protein sequence ID" value="EGI77370.1"/>
    <property type="molecule type" value="Genomic_DNA"/>
</dbReference>
<sequence>MIRPAAAVWARLGALLFGVMAPLAGGAITVVVATVNNGHMLQMAALSPEFERAHPDIQIRWVTLSEAQLRKAVSSNIATQGRQFDVVTVGMYEVPIWARQGWLTPIRATPELDTQDLLPNIREGLSHQGRLYGAPIYGESSMLFYRKDLFARAGLTMPAQPTWSDIAAFAARLHAPQDKVHGICLRAKAGWGENMSLLTTIANTHGAQWFDMQWRPQLQSRAWHDAVSLYVDLLRRHGPSDAVQRGYNENLALFLAGQCAIWVDATVAAGFLADPEQNPHAQQVGFAPAPIGTTPKGARWLWAWALAIPSDIDAAHTEAAQTFVAWATSRAYIERVAALRGWGLVPAGTRISTYANPRFQRAAPWASQELAAIRGADPRNATLLPSPYLGVQFVTIPEFAAIGDEVGQRIADVLTGRLSVDDALALGQRAAQRRMLSATPP</sequence>
<dbReference type="PANTHER" id="PTHR43649">
    <property type="entry name" value="ARABINOSE-BINDING PROTEIN-RELATED"/>
    <property type="match status" value="1"/>
</dbReference>
<dbReference type="Proteomes" id="UP000016368">
    <property type="component" value="Unassembled WGS sequence"/>
</dbReference>
<protein>
    <submittedName>
        <fullName evidence="3">Extracellular solute-binding protein</fullName>
    </submittedName>
</protein>
<dbReference type="GO" id="GO:0042597">
    <property type="term" value="C:periplasmic space"/>
    <property type="evidence" value="ECO:0007669"/>
    <property type="project" value="UniProtKB-SubCell"/>
</dbReference>
<dbReference type="Gene3D" id="3.40.190.10">
    <property type="entry name" value="Periplasmic binding protein-like II"/>
    <property type="match status" value="2"/>
</dbReference>
<dbReference type="eggNOG" id="COG1653">
    <property type="taxonomic scope" value="Bacteria"/>
</dbReference>
<evidence type="ECO:0000256" key="2">
    <source>
        <dbReference type="ARBA" id="ARBA00008520"/>
    </source>
</evidence>
<evidence type="ECO:0000256" key="1">
    <source>
        <dbReference type="ARBA" id="ARBA00004418"/>
    </source>
</evidence>
<comment type="caution">
    <text evidence="3">The sequence shown here is derived from an EMBL/GenBank/DDBJ whole genome shotgun (WGS) entry which is preliminary data.</text>
</comment>
<reference evidence="3 4" key="1">
    <citation type="journal article" date="2011" name="EMBO J.">
        <title>Structural diversity of bacterial flagellar motors.</title>
        <authorList>
            <person name="Chen S."/>
            <person name="Beeby M."/>
            <person name="Murphy G.E."/>
            <person name="Leadbetter J.R."/>
            <person name="Hendrixson D.R."/>
            <person name="Briegel A."/>
            <person name="Li Z."/>
            <person name="Shi J."/>
            <person name="Tocheva E.I."/>
            <person name="Muller A."/>
            <person name="Dobro M.J."/>
            <person name="Jensen G.J."/>
        </authorList>
    </citation>
    <scope>NUCLEOTIDE SEQUENCE [LARGE SCALE GENOMIC DNA]</scope>
    <source>
        <strain evidence="3 4">ATCC 19624</strain>
    </source>
</reference>
<dbReference type="InterPro" id="IPR050490">
    <property type="entry name" value="Bact_solute-bd_prot1"/>
</dbReference>
<evidence type="ECO:0000313" key="4">
    <source>
        <dbReference type="Proteomes" id="UP000016368"/>
    </source>
</evidence>
<dbReference type="Pfam" id="PF01547">
    <property type="entry name" value="SBP_bac_1"/>
    <property type="match status" value="1"/>
</dbReference>
<name>F3KS10_9BURK</name>